<proteinExistence type="predicted"/>
<gene>
    <name evidence="1" type="ORF">NLG97_g4943</name>
</gene>
<name>A0ACC1QTT4_9HYPO</name>
<organism evidence="1 2">
    <name type="scientific">Lecanicillium saksenae</name>
    <dbReference type="NCBI Taxonomy" id="468837"/>
    <lineage>
        <taxon>Eukaryota</taxon>
        <taxon>Fungi</taxon>
        <taxon>Dikarya</taxon>
        <taxon>Ascomycota</taxon>
        <taxon>Pezizomycotina</taxon>
        <taxon>Sordariomycetes</taxon>
        <taxon>Hypocreomycetidae</taxon>
        <taxon>Hypocreales</taxon>
        <taxon>Cordycipitaceae</taxon>
        <taxon>Lecanicillium</taxon>
    </lineage>
</organism>
<dbReference type="EMBL" id="JANAKD010000521">
    <property type="protein sequence ID" value="KAJ3493111.1"/>
    <property type="molecule type" value="Genomic_DNA"/>
</dbReference>
<sequence length="310" mass="36312">MTECRSDNVNTGTRIGNLSYFRYNPDVHAREKPYEILINLPPRTAQGLPIKRHNQEFEDHAVAFQDARGREGNFSLRQNGFCWIKWDGPQQWRDITPEMIRRLTLEQVRISYLVEAEQFLMDELNRQEGEHVDIVKVFDYRLRVYMDSVPFRGRTLDLDDGRDPLLPVPHPHIDQTPNGAILRIREHMGDRADELLKRRFRIINIWRPLKTIRNWPLAVCDATSVDSADLVENDLVRRRYIGESYYSQYNSGQRWFYLSNQQPGEVTLLKIHDSSSEATAKFALHSAFDFGLPHVGRESFEVRALVFDKP</sequence>
<protein>
    <submittedName>
        <fullName evidence="1">Uncharacterized protein</fullName>
    </submittedName>
</protein>
<keyword evidence="2" id="KW-1185">Reference proteome</keyword>
<comment type="caution">
    <text evidence="1">The sequence shown here is derived from an EMBL/GenBank/DDBJ whole genome shotgun (WGS) entry which is preliminary data.</text>
</comment>
<dbReference type="Proteomes" id="UP001148737">
    <property type="component" value="Unassembled WGS sequence"/>
</dbReference>
<reference evidence="1" key="1">
    <citation type="submission" date="2022-07" db="EMBL/GenBank/DDBJ databases">
        <title>Genome Sequence of Lecanicillium saksenae.</title>
        <authorList>
            <person name="Buettner E."/>
        </authorList>
    </citation>
    <scope>NUCLEOTIDE SEQUENCE</scope>
    <source>
        <strain evidence="1">VT-O1</strain>
    </source>
</reference>
<accession>A0ACC1QTT4</accession>
<evidence type="ECO:0000313" key="2">
    <source>
        <dbReference type="Proteomes" id="UP001148737"/>
    </source>
</evidence>
<evidence type="ECO:0000313" key="1">
    <source>
        <dbReference type="EMBL" id="KAJ3493111.1"/>
    </source>
</evidence>